<dbReference type="RefSeq" id="XP_053023407.1">
    <property type="nucleotide sequence ID" value="XM_053172221.1"/>
</dbReference>
<gene>
    <name evidence="2" type="ORF">PtA15_8A759</name>
</gene>
<accession>A0ABY7CYQ9</accession>
<protein>
    <submittedName>
        <fullName evidence="2">Uncharacterized protein</fullName>
    </submittedName>
</protein>
<feature type="compositionally biased region" description="Basic and acidic residues" evidence="1">
    <location>
        <begin position="62"/>
        <end position="80"/>
    </location>
</feature>
<evidence type="ECO:0000313" key="2">
    <source>
        <dbReference type="EMBL" id="WAQ87852.1"/>
    </source>
</evidence>
<evidence type="ECO:0000256" key="1">
    <source>
        <dbReference type="SAM" id="MobiDB-lite"/>
    </source>
</evidence>
<proteinExistence type="predicted"/>
<keyword evidence="3" id="KW-1185">Reference proteome</keyword>
<name>A0ABY7CYQ9_9BASI</name>
<reference evidence="2" key="1">
    <citation type="submission" date="2022-10" db="EMBL/GenBank/DDBJ databases">
        <title>Puccinia triticina Genome sequencing and assembly.</title>
        <authorList>
            <person name="Li C."/>
        </authorList>
    </citation>
    <scope>NUCLEOTIDE SEQUENCE</scope>
    <source>
        <strain evidence="2">Pt15</strain>
    </source>
</reference>
<sequence length="119" mass="13666">MLPCSWCHHRINITVATGTTAKLNTIQDQLSRREVRRTKSNRQVNRERFFGHKGPSTVSHAVDTDEHHKDEDKYRGREIQLSRPGKRWGLVTGPEPPKKCLQSSSTPYKSPRLPHPCQS</sequence>
<dbReference type="Proteomes" id="UP001164743">
    <property type="component" value="Chromosome 8A"/>
</dbReference>
<dbReference type="GeneID" id="77813116"/>
<feature type="region of interest" description="Disordered" evidence="1">
    <location>
        <begin position="38"/>
        <end position="119"/>
    </location>
</feature>
<evidence type="ECO:0000313" key="3">
    <source>
        <dbReference type="Proteomes" id="UP001164743"/>
    </source>
</evidence>
<dbReference type="EMBL" id="CP110428">
    <property type="protein sequence ID" value="WAQ87852.1"/>
    <property type="molecule type" value="Genomic_DNA"/>
</dbReference>
<organism evidence="2 3">
    <name type="scientific">Puccinia triticina</name>
    <dbReference type="NCBI Taxonomy" id="208348"/>
    <lineage>
        <taxon>Eukaryota</taxon>
        <taxon>Fungi</taxon>
        <taxon>Dikarya</taxon>
        <taxon>Basidiomycota</taxon>
        <taxon>Pucciniomycotina</taxon>
        <taxon>Pucciniomycetes</taxon>
        <taxon>Pucciniales</taxon>
        <taxon>Pucciniaceae</taxon>
        <taxon>Puccinia</taxon>
    </lineage>
</organism>